<name>A0ABW3BRI4_9FLAO</name>
<feature type="domain" description="5'-Nucleotidase C-terminal" evidence="1">
    <location>
        <begin position="73"/>
        <end position="214"/>
    </location>
</feature>
<sequence>MSFKYLLLAVFTLLVFNCKQPKAYLSKIEGTQIKISDSLNTDSQIEAFIKPYREHIKKDLDSVLAYSKETYSKTDGNFNTALGNFMADAVFDEANPIFNSRTGKNIDMVLLNHGGIRSIISKGNITTRTAYELMPFENSIVVVALKGTQIASLVNYLSKVKTAHPISKLKLVLNKSFDVLESSINGDNIDADKIYYVATNDYLYNGGDDMDFFKPNEGFFALNYKIRNALIDNFKKIDTINPVRDDRFIQIK</sequence>
<evidence type="ECO:0000313" key="2">
    <source>
        <dbReference type="EMBL" id="MFD0835744.1"/>
    </source>
</evidence>
<dbReference type="PANTHER" id="PTHR11575:SF24">
    <property type="entry name" value="5'-NUCLEOTIDASE"/>
    <property type="match status" value="1"/>
</dbReference>
<dbReference type="Proteomes" id="UP001597011">
    <property type="component" value="Unassembled WGS sequence"/>
</dbReference>
<dbReference type="Pfam" id="PF02872">
    <property type="entry name" value="5_nucleotid_C"/>
    <property type="match status" value="1"/>
</dbReference>
<dbReference type="Gene3D" id="3.90.780.10">
    <property type="entry name" value="5'-Nucleotidase, C-terminal domain"/>
    <property type="match status" value="1"/>
</dbReference>
<dbReference type="RefSeq" id="WP_379941148.1">
    <property type="nucleotide sequence ID" value="NZ_JBHTIB010000012.1"/>
</dbReference>
<gene>
    <name evidence="2" type="ORF">ACFQ0I_08220</name>
</gene>
<evidence type="ECO:0000313" key="3">
    <source>
        <dbReference type="Proteomes" id="UP001597011"/>
    </source>
</evidence>
<accession>A0ABW3BRI4</accession>
<proteinExistence type="predicted"/>
<evidence type="ECO:0000259" key="1">
    <source>
        <dbReference type="Pfam" id="PF02872"/>
    </source>
</evidence>
<keyword evidence="3" id="KW-1185">Reference proteome</keyword>
<reference evidence="3" key="1">
    <citation type="journal article" date="2019" name="Int. J. Syst. Evol. Microbiol.">
        <title>The Global Catalogue of Microorganisms (GCM) 10K type strain sequencing project: providing services to taxonomists for standard genome sequencing and annotation.</title>
        <authorList>
            <consortium name="The Broad Institute Genomics Platform"/>
            <consortium name="The Broad Institute Genome Sequencing Center for Infectious Disease"/>
            <person name="Wu L."/>
            <person name="Ma J."/>
        </authorList>
    </citation>
    <scope>NUCLEOTIDE SEQUENCE [LARGE SCALE GENOMIC DNA]</scope>
    <source>
        <strain evidence="3">CCUG 60529</strain>
    </source>
</reference>
<dbReference type="EMBL" id="JBHTIB010000012">
    <property type="protein sequence ID" value="MFD0835744.1"/>
    <property type="molecule type" value="Genomic_DNA"/>
</dbReference>
<protein>
    <submittedName>
        <fullName evidence="2">5'-nucleotidase C-terminal domain-containing protein</fullName>
    </submittedName>
</protein>
<dbReference type="PANTHER" id="PTHR11575">
    <property type="entry name" value="5'-NUCLEOTIDASE-RELATED"/>
    <property type="match status" value="1"/>
</dbReference>
<comment type="caution">
    <text evidence="2">The sequence shown here is derived from an EMBL/GenBank/DDBJ whole genome shotgun (WGS) entry which is preliminary data.</text>
</comment>
<dbReference type="InterPro" id="IPR036907">
    <property type="entry name" value="5'-Nucleotdase_C_sf"/>
</dbReference>
<dbReference type="SUPFAM" id="SSF55816">
    <property type="entry name" value="5'-nucleotidase (syn. UDP-sugar hydrolase), C-terminal domain"/>
    <property type="match status" value="1"/>
</dbReference>
<dbReference type="InterPro" id="IPR008334">
    <property type="entry name" value="5'-Nucleotdase_C"/>
</dbReference>
<dbReference type="PRINTS" id="PR01607">
    <property type="entry name" value="APYRASEFAMLY"/>
</dbReference>
<organism evidence="2 3">
    <name type="scientific">Mariniflexile aquimaris</name>
    <dbReference type="NCBI Taxonomy" id="881009"/>
    <lineage>
        <taxon>Bacteria</taxon>
        <taxon>Pseudomonadati</taxon>
        <taxon>Bacteroidota</taxon>
        <taxon>Flavobacteriia</taxon>
        <taxon>Flavobacteriales</taxon>
        <taxon>Flavobacteriaceae</taxon>
        <taxon>Mariniflexile</taxon>
    </lineage>
</organism>
<dbReference type="InterPro" id="IPR006179">
    <property type="entry name" value="5_nucleotidase/apyrase"/>
</dbReference>